<dbReference type="FunFam" id="3.40.50.720:FF:000084">
    <property type="entry name" value="Short-chain dehydrogenase reductase"/>
    <property type="match status" value="1"/>
</dbReference>
<dbReference type="Gene3D" id="3.40.50.720">
    <property type="entry name" value="NAD(P)-binding Rossmann-like Domain"/>
    <property type="match status" value="1"/>
</dbReference>
<dbReference type="Proteomes" id="UP000015525">
    <property type="component" value="Unassembled WGS sequence"/>
</dbReference>
<dbReference type="InterPro" id="IPR020904">
    <property type="entry name" value="Sc_DH/Rdtase_CS"/>
</dbReference>
<comment type="caution">
    <text evidence="3">The sequence shown here is derived from an EMBL/GenBank/DDBJ whole genome shotgun (WGS) entry which is preliminary data.</text>
</comment>
<dbReference type="PRINTS" id="PR00081">
    <property type="entry name" value="GDHRDH"/>
</dbReference>
<evidence type="ECO:0008006" key="5">
    <source>
        <dbReference type="Google" id="ProtNLM"/>
    </source>
</evidence>
<dbReference type="EMBL" id="ATHO01000076">
    <property type="protein sequence ID" value="EQB07806.1"/>
    <property type="molecule type" value="Genomic_DNA"/>
</dbReference>
<reference evidence="3 4" key="1">
    <citation type="journal article" date="2013" name="Genome Announc.">
        <title>Draft Genome Sequence of Sphingobium quisquiliarum Strain P25T, a Novel Hexachlorocyclohexane (HCH)-Degrading Bacterium Isolated from an HCH Dumpsite.</title>
        <authorList>
            <person name="Kumar Singh A."/>
            <person name="Sangwan N."/>
            <person name="Sharma A."/>
            <person name="Gupta V."/>
            <person name="Khurana J.P."/>
            <person name="Lal R."/>
        </authorList>
    </citation>
    <scope>NUCLEOTIDE SEQUENCE [LARGE SCALE GENOMIC DNA]</scope>
    <source>
        <strain evidence="3 4">P25</strain>
    </source>
</reference>
<dbReference type="CDD" id="cd05233">
    <property type="entry name" value="SDR_c"/>
    <property type="match status" value="1"/>
</dbReference>
<dbReference type="Pfam" id="PF13561">
    <property type="entry name" value="adh_short_C2"/>
    <property type="match status" value="1"/>
</dbReference>
<name>T0GV15_9SPHN</name>
<accession>T0GV15</accession>
<dbReference type="PANTHER" id="PTHR42760">
    <property type="entry name" value="SHORT-CHAIN DEHYDROGENASES/REDUCTASES FAMILY MEMBER"/>
    <property type="match status" value="1"/>
</dbReference>
<dbReference type="GO" id="GO:0016616">
    <property type="term" value="F:oxidoreductase activity, acting on the CH-OH group of donors, NAD or NADP as acceptor"/>
    <property type="evidence" value="ECO:0007669"/>
    <property type="project" value="TreeGrafter"/>
</dbReference>
<evidence type="ECO:0000313" key="3">
    <source>
        <dbReference type="EMBL" id="EQB07806.1"/>
    </source>
</evidence>
<organism evidence="3 4">
    <name type="scientific">Sphingobium quisquiliarum P25</name>
    <dbReference type="NCBI Taxonomy" id="1329909"/>
    <lineage>
        <taxon>Bacteria</taxon>
        <taxon>Pseudomonadati</taxon>
        <taxon>Pseudomonadota</taxon>
        <taxon>Alphaproteobacteria</taxon>
        <taxon>Sphingomonadales</taxon>
        <taxon>Sphingomonadaceae</taxon>
        <taxon>Sphingobium</taxon>
    </lineage>
</organism>
<dbReference type="PRINTS" id="PR00080">
    <property type="entry name" value="SDRFAMILY"/>
</dbReference>
<evidence type="ECO:0000256" key="2">
    <source>
        <dbReference type="ARBA" id="ARBA00051383"/>
    </source>
</evidence>
<dbReference type="SUPFAM" id="SSF51735">
    <property type="entry name" value="NAD(P)-binding Rossmann-fold domains"/>
    <property type="match status" value="1"/>
</dbReference>
<comment type="similarity">
    <text evidence="1">Belongs to the short-chain dehydrogenases/reductases (SDR) family.</text>
</comment>
<proteinExistence type="inferred from homology"/>
<protein>
    <recommendedName>
        <fullName evidence="5">Short-chain dehydrogenase</fullName>
    </recommendedName>
</protein>
<comment type="catalytic activity">
    <reaction evidence="2">
        <text>2,5-dichlorocyclohexa-2,5-dien-1,4-diol + NAD(+) = 2,5-dichlorohydroquinone + NADH + H(+)</text>
        <dbReference type="Rhea" id="RHEA:15741"/>
        <dbReference type="ChEBI" id="CHEBI:15378"/>
        <dbReference type="ChEBI" id="CHEBI:27545"/>
        <dbReference type="ChEBI" id="CHEBI:28975"/>
        <dbReference type="ChEBI" id="CHEBI:57540"/>
        <dbReference type="ChEBI" id="CHEBI:57945"/>
    </reaction>
</comment>
<gene>
    <name evidence="3" type="ORF">L288_09355</name>
</gene>
<evidence type="ECO:0000256" key="1">
    <source>
        <dbReference type="ARBA" id="ARBA00006484"/>
    </source>
</evidence>
<dbReference type="PATRIC" id="fig|1329909.3.peg.1808"/>
<dbReference type="InterPro" id="IPR002347">
    <property type="entry name" value="SDR_fam"/>
</dbReference>
<dbReference type="AlphaFoldDB" id="T0GV15"/>
<dbReference type="InterPro" id="IPR036291">
    <property type="entry name" value="NAD(P)-bd_dom_sf"/>
</dbReference>
<keyword evidence="4" id="KW-1185">Reference proteome</keyword>
<sequence length="248" mass="25629">MQRFSGKSVVITGGSSGIGLAAARRIVEEGGSVLVTGSNSARLESVRDQIPGVHLLVNDAAKPEAAEALAEEAARLFGKIDGLFLNAGVGAGAPLGMISADLYRNLMDVNVGGPLFATQALAPVLRDGGSILVTASIAKDKGMEASALYSATKGAVRSMVRGFARELAPRQIRVNTLSPGPIRTDFFNRLGLPEEHAATIEEHMAASTPLGRMGTAEEAAAVALFLLSDEASYVTGSDYFVDGGTAQL</sequence>
<dbReference type="PROSITE" id="PS00061">
    <property type="entry name" value="ADH_SHORT"/>
    <property type="match status" value="1"/>
</dbReference>
<dbReference type="RefSeq" id="WP_021238137.1">
    <property type="nucleotide sequence ID" value="NZ_ATHO01000076.1"/>
</dbReference>
<evidence type="ECO:0000313" key="4">
    <source>
        <dbReference type="Proteomes" id="UP000015525"/>
    </source>
</evidence>